<dbReference type="Pfam" id="PF00437">
    <property type="entry name" value="T2SSE"/>
    <property type="match status" value="1"/>
</dbReference>
<keyword evidence="3" id="KW-0067">ATP-binding</keyword>
<dbReference type="CDD" id="cd01129">
    <property type="entry name" value="PulE-GspE-like"/>
    <property type="match status" value="1"/>
</dbReference>
<accession>A0ABT5L8V5</accession>
<reference evidence="5 6" key="1">
    <citation type="submission" date="2022-10" db="EMBL/GenBank/DDBJ databases">
        <title>Alteromonas sp. chi3 Genome sequencing.</title>
        <authorList>
            <person name="Park S."/>
        </authorList>
    </citation>
    <scope>NUCLEOTIDE SEQUENCE [LARGE SCALE GENOMIC DNA]</scope>
    <source>
        <strain evidence="6">chi3</strain>
    </source>
</reference>
<evidence type="ECO:0000259" key="4">
    <source>
        <dbReference type="PROSITE" id="PS00662"/>
    </source>
</evidence>
<evidence type="ECO:0000256" key="2">
    <source>
        <dbReference type="ARBA" id="ARBA00022741"/>
    </source>
</evidence>
<evidence type="ECO:0000256" key="3">
    <source>
        <dbReference type="ARBA" id="ARBA00022840"/>
    </source>
</evidence>
<dbReference type="SMART" id="SM00382">
    <property type="entry name" value="AAA"/>
    <property type="match status" value="1"/>
</dbReference>
<feature type="domain" description="Bacterial type II secretion system protein E" evidence="4">
    <location>
        <begin position="379"/>
        <end position="393"/>
    </location>
</feature>
<comment type="caution">
    <text evidence="5">The sequence shown here is derived from an EMBL/GenBank/DDBJ whole genome shotgun (WGS) entry which is preliminary data.</text>
</comment>
<dbReference type="SUPFAM" id="SSF160246">
    <property type="entry name" value="EspE N-terminal domain-like"/>
    <property type="match status" value="1"/>
</dbReference>
<evidence type="ECO:0000313" key="6">
    <source>
        <dbReference type="Proteomes" id="UP001218788"/>
    </source>
</evidence>
<dbReference type="InterPro" id="IPR003593">
    <property type="entry name" value="AAA+_ATPase"/>
</dbReference>
<dbReference type="PANTHER" id="PTHR30258:SF2">
    <property type="entry name" value="COMG OPERON PROTEIN 1"/>
    <property type="match status" value="1"/>
</dbReference>
<name>A0ABT5L8V5_9ALTE</name>
<evidence type="ECO:0000256" key="1">
    <source>
        <dbReference type="ARBA" id="ARBA00006611"/>
    </source>
</evidence>
<dbReference type="Proteomes" id="UP001218788">
    <property type="component" value="Unassembled WGS sequence"/>
</dbReference>
<dbReference type="InterPro" id="IPR001482">
    <property type="entry name" value="T2SS/T4SS_dom"/>
</dbReference>
<keyword evidence="2" id="KW-0547">Nucleotide-binding</keyword>
<dbReference type="PANTHER" id="PTHR30258">
    <property type="entry name" value="TYPE II SECRETION SYSTEM PROTEIN GSPE-RELATED"/>
    <property type="match status" value="1"/>
</dbReference>
<sequence length="567" mass="61857">MPNTNISEHHQDKLLAALLDDGVLSSEQAKLAEDTAGKLSLDILRALSRLGLVGDDNLYSYAADVFGLELINKIHQCPGSVMIIDTCKDLGLSIDWCISNSVFPIQDGDSIHVYFGNPFLQNQLTPLRQLVNEKKLHKYLLTPAMAVSVADDITSERAVSELFGQSNSDMAALAEEAPVINLVNSVIERAIYAEASDIHVEPGSKNLTIRLRVDGKLSEFMQQPASRFQAIASRIKLLSGMDIAERRLPQDGRFTSRAGSREYDIRVSSAPDVNGESIVMRLLPKQRDELSIDGLGFAEDHLAMIRQWGKLSNGIILVTGPTGSGKSTTLYALLADVQSGDEKIVTVEDPVEYQLPGITQVQAKPEIGYTFAKALRTFLRQDPDIIMVGEIRDKETADIAIQSSLTGHLVLSTLHTNDACSVFPRLSDIGVESYLTAATIQGVQAQRLVRKLCEHCSVSAPKPNFLEQNPELHSLLENVSSPDWKQAVGCERCQGRGYRGRVGIYELIAVTPALRDLVAAKAPLKDIRASARASGFRSLLEDGLLKAARGLTSVDEVLRVCSSNEDA</sequence>
<gene>
    <name evidence="5" type="ORF">OIK42_19795</name>
</gene>
<keyword evidence="6" id="KW-1185">Reference proteome</keyword>
<dbReference type="InterPro" id="IPR027417">
    <property type="entry name" value="P-loop_NTPase"/>
</dbReference>
<evidence type="ECO:0000313" key="5">
    <source>
        <dbReference type="EMBL" id="MDC8833004.1"/>
    </source>
</evidence>
<proteinExistence type="inferred from homology"/>
<dbReference type="SUPFAM" id="SSF52540">
    <property type="entry name" value="P-loop containing nucleoside triphosphate hydrolases"/>
    <property type="match status" value="1"/>
</dbReference>
<dbReference type="InterPro" id="IPR037257">
    <property type="entry name" value="T2SS_E_N_sf"/>
</dbReference>
<dbReference type="Gene3D" id="3.40.50.300">
    <property type="entry name" value="P-loop containing nucleotide triphosphate hydrolases"/>
    <property type="match status" value="1"/>
</dbReference>
<dbReference type="PROSITE" id="PS00662">
    <property type="entry name" value="T2SP_E"/>
    <property type="match status" value="1"/>
</dbReference>
<dbReference type="EMBL" id="JAQQXP010000005">
    <property type="protein sequence ID" value="MDC8833004.1"/>
    <property type="molecule type" value="Genomic_DNA"/>
</dbReference>
<protein>
    <submittedName>
        <fullName evidence="5">GspE/PulE family protein</fullName>
    </submittedName>
</protein>
<dbReference type="RefSeq" id="WP_273642922.1">
    <property type="nucleotide sequence ID" value="NZ_JAQQXP010000005.1"/>
</dbReference>
<dbReference type="Gene3D" id="3.30.450.90">
    <property type="match status" value="1"/>
</dbReference>
<comment type="similarity">
    <text evidence="1">Belongs to the GSP E family.</text>
</comment>
<organism evidence="5 6">
    <name type="scientific">Alteromonas gilva</name>
    <dbReference type="NCBI Taxonomy" id="2987522"/>
    <lineage>
        <taxon>Bacteria</taxon>
        <taxon>Pseudomonadati</taxon>
        <taxon>Pseudomonadota</taxon>
        <taxon>Gammaproteobacteria</taxon>
        <taxon>Alteromonadales</taxon>
        <taxon>Alteromonadaceae</taxon>
        <taxon>Alteromonas/Salinimonas group</taxon>
        <taxon>Alteromonas</taxon>
    </lineage>
</organism>